<dbReference type="PANTHER" id="PTHR10788">
    <property type="entry name" value="TREHALOSE-6-PHOSPHATE SYNTHASE"/>
    <property type="match status" value="1"/>
</dbReference>
<dbReference type="InterPro" id="IPR001830">
    <property type="entry name" value="Glyco_trans_20"/>
</dbReference>
<dbReference type="KEGG" id="ftj:FTUN_2641"/>
<dbReference type="PANTHER" id="PTHR10788:SF106">
    <property type="entry name" value="BCDNA.GH08860"/>
    <property type="match status" value="1"/>
</dbReference>
<keyword evidence="3" id="KW-0808">Transferase</keyword>
<dbReference type="SUPFAM" id="SSF53756">
    <property type="entry name" value="UDP-Glycosyltransferase/glycogen phosphorylase"/>
    <property type="match status" value="1"/>
</dbReference>
<dbReference type="Pfam" id="PF00982">
    <property type="entry name" value="Glyco_transf_20"/>
    <property type="match status" value="1"/>
</dbReference>
<dbReference type="RefSeq" id="WP_171470963.1">
    <property type="nucleotide sequence ID" value="NZ_CP053452.2"/>
</dbReference>
<dbReference type="GO" id="GO:0003825">
    <property type="term" value="F:alpha,alpha-trehalose-phosphate synthase (UDP-forming) activity"/>
    <property type="evidence" value="ECO:0007669"/>
    <property type="project" value="TreeGrafter"/>
</dbReference>
<reference evidence="4" key="1">
    <citation type="submission" date="2020-05" db="EMBL/GenBank/DDBJ databases">
        <title>Frigoriglobus tundricola gen. nov., sp. nov., a psychrotolerant cellulolytic planctomycete of the family Gemmataceae with two divergent copies of 16S rRNA gene.</title>
        <authorList>
            <person name="Kulichevskaya I.S."/>
            <person name="Ivanova A.A."/>
            <person name="Naumoff D.G."/>
            <person name="Beletsky A.V."/>
            <person name="Rijpstra W.I.C."/>
            <person name="Sinninghe Damste J.S."/>
            <person name="Mardanov A.V."/>
            <person name="Ravin N.V."/>
            <person name="Dedysh S.N."/>
        </authorList>
    </citation>
    <scope>NUCLEOTIDE SEQUENCE [LARGE SCALE GENOMIC DNA]</scope>
    <source>
        <strain evidence="4">PL17</strain>
    </source>
</reference>
<dbReference type="AlphaFoldDB" id="A0A6M5YQ55"/>
<feature type="region of interest" description="Disordered" evidence="2">
    <location>
        <begin position="486"/>
        <end position="508"/>
    </location>
</feature>
<dbReference type="CDD" id="cd03788">
    <property type="entry name" value="GT20_TPS"/>
    <property type="match status" value="1"/>
</dbReference>
<dbReference type="Gene3D" id="3.40.50.2000">
    <property type="entry name" value="Glycogen Phosphorylase B"/>
    <property type="match status" value="2"/>
</dbReference>
<dbReference type="EMBL" id="CP053452">
    <property type="protein sequence ID" value="QJW95102.1"/>
    <property type="molecule type" value="Genomic_DNA"/>
</dbReference>
<comment type="similarity">
    <text evidence="1">Belongs to the glycosyltransferase 20 family.</text>
</comment>
<organism evidence="3 4">
    <name type="scientific">Frigoriglobus tundricola</name>
    <dbReference type="NCBI Taxonomy" id="2774151"/>
    <lineage>
        <taxon>Bacteria</taxon>
        <taxon>Pseudomonadati</taxon>
        <taxon>Planctomycetota</taxon>
        <taxon>Planctomycetia</taxon>
        <taxon>Gemmatales</taxon>
        <taxon>Gemmataceae</taxon>
        <taxon>Frigoriglobus</taxon>
    </lineage>
</organism>
<evidence type="ECO:0000313" key="3">
    <source>
        <dbReference type="EMBL" id="QJW95102.1"/>
    </source>
</evidence>
<name>A0A6M5YQ55_9BACT</name>
<proteinExistence type="inferred from homology"/>
<dbReference type="GO" id="GO:0005992">
    <property type="term" value="P:trehalose biosynthetic process"/>
    <property type="evidence" value="ECO:0007669"/>
    <property type="project" value="InterPro"/>
</dbReference>
<dbReference type="Proteomes" id="UP000503447">
    <property type="component" value="Chromosome"/>
</dbReference>
<gene>
    <name evidence="3" type="ORF">FTUN_2641</name>
</gene>
<evidence type="ECO:0000313" key="4">
    <source>
        <dbReference type="Proteomes" id="UP000503447"/>
    </source>
</evidence>
<keyword evidence="4" id="KW-1185">Reference proteome</keyword>
<evidence type="ECO:0000256" key="2">
    <source>
        <dbReference type="SAM" id="MobiDB-lite"/>
    </source>
</evidence>
<evidence type="ECO:0000256" key="1">
    <source>
        <dbReference type="ARBA" id="ARBA00008799"/>
    </source>
</evidence>
<sequence length="531" mass="59248">MGWSKERLEEVARTRLGGAKLIVVANREPYIHHYKNGEVEWIRPAGGLTTALDPVMRACGGVWVAHGSGDADVQAADASGRVGVPPDDPSYVLRRVWLGKDDEEGYYYGFANSMLWPLCHQVFARPVFDPNHWDKYKKVNETFARAVLEEAADGPALVFVQDYHFALVPRLLKAARPDLVVAQFWHIPWPSAEKFLVCPWAKELLDGMLGNDLIGFHTQGDCNNFLECVDRAVECRIDRERFAVQRGGHDTAVKPFPISVDPALADEYLGDDWAARAAAVRKRHRLGDRALLVGVDRVDYTKGIPERLRGVDRLLHKHPELKGQFHFVQIGAPSRTHIPAYRDLTEEVNGLAEQINWTHGDDGWQPVVFLNEHHGPEDIFALYRTAAGCVVSSLHDGMNLVAKEFVTARGDDRGVLVLSKFTGAARELRDAVLINPFDVEETADGLYTALTMPAPEQERRMRRMRAQVDDHNIFRWAGTLLSEVGKRVPDPLPAPGAEDEEPEPGRSEQAMAERIATANYLTAMHLASAGL</sequence>
<accession>A0A6M5YQ55</accession>
<protein>
    <submittedName>
        <fullName evidence="3">GT20 family glycosyltransferase</fullName>
    </submittedName>
</protein>